<evidence type="ECO:0000256" key="1">
    <source>
        <dbReference type="SAM" id="MobiDB-lite"/>
    </source>
</evidence>
<evidence type="ECO:0000313" key="2">
    <source>
        <dbReference type="EMBL" id="ERN12854.1"/>
    </source>
</evidence>
<dbReference type="EMBL" id="KI392596">
    <property type="protein sequence ID" value="ERN12854.1"/>
    <property type="molecule type" value="Genomic_DNA"/>
</dbReference>
<proteinExistence type="predicted"/>
<reference evidence="3" key="1">
    <citation type="journal article" date="2013" name="Science">
        <title>The Amborella genome and the evolution of flowering plants.</title>
        <authorList>
            <consortium name="Amborella Genome Project"/>
        </authorList>
    </citation>
    <scope>NUCLEOTIDE SEQUENCE [LARGE SCALE GENOMIC DNA]</scope>
</reference>
<dbReference type="Proteomes" id="UP000017836">
    <property type="component" value="Unassembled WGS sequence"/>
</dbReference>
<keyword evidence="3" id="KW-1185">Reference proteome</keyword>
<feature type="region of interest" description="Disordered" evidence="1">
    <location>
        <begin position="94"/>
        <end position="139"/>
    </location>
</feature>
<dbReference type="AlphaFoldDB" id="W1PXV8"/>
<sequence>MHGACGVRHQEQLQDLISMQLTNVGELPHVALMVGEPKRREHKVMVPSEVGTTKRGDSKDMIPQRRLPHRREVGHEARMEPRAKASALGRVNMAPSKARKSLEWEPRVSKGKPTQFAPRSLGEGGQSKDSRGALRRHPPETTLVVVALVDLAMESRHRGSMMYRPCKRQVRRRAKRVDHSLACLVAV</sequence>
<evidence type="ECO:0000313" key="3">
    <source>
        <dbReference type="Proteomes" id="UP000017836"/>
    </source>
</evidence>
<organism evidence="2 3">
    <name type="scientific">Amborella trichopoda</name>
    <dbReference type="NCBI Taxonomy" id="13333"/>
    <lineage>
        <taxon>Eukaryota</taxon>
        <taxon>Viridiplantae</taxon>
        <taxon>Streptophyta</taxon>
        <taxon>Embryophyta</taxon>
        <taxon>Tracheophyta</taxon>
        <taxon>Spermatophyta</taxon>
        <taxon>Magnoliopsida</taxon>
        <taxon>Amborellales</taxon>
        <taxon>Amborellaceae</taxon>
        <taxon>Amborella</taxon>
    </lineage>
</organism>
<accession>W1PXV8</accession>
<gene>
    <name evidence="2" type="ORF">AMTR_s00050p00022420</name>
</gene>
<protein>
    <submittedName>
        <fullName evidence="2">Uncharacterized protein</fullName>
    </submittedName>
</protein>
<dbReference type="HOGENOM" id="CLU_1449536_0_0_1"/>
<dbReference type="Gramene" id="ERN12854">
    <property type="protein sequence ID" value="ERN12854"/>
    <property type="gene ID" value="AMTR_s00050p00022420"/>
</dbReference>
<name>W1PXV8_AMBTC</name>